<gene>
    <name evidence="1" type="ORF">METZ01_LOCUS283829</name>
</gene>
<feature type="non-terminal residue" evidence="1">
    <location>
        <position position="176"/>
    </location>
</feature>
<dbReference type="Gene3D" id="2.60.200.60">
    <property type="match status" value="1"/>
</dbReference>
<organism evidence="1">
    <name type="scientific">marine metagenome</name>
    <dbReference type="NCBI Taxonomy" id="408172"/>
    <lineage>
        <taxon>unclassified sequences</taxon>
        <taxon>metagenomes</taxon>
        <taxon>ecological metagenomes</taxon>
    </lineage>
</organism>
<sequence>MPGICRDTTDSAGGALIKSQTTVLANGKEVIVHGDSVTSHGDSPHDSPTMIASHTSSDNVFIGGIAVCNAGDLATCSHKASGSGNVNVNSPGPSVSSDISVAALVRVSPSLRAQDGDVRDVKFNNDGTKMFMLGRAGTSDVYEYSVSTAWDVSTITYVRSFEVGVVSATQGDNAAN</sequence>
<proteinExistence type="predicted"/>
<dbReference type="EMBL" id="UINC01084378">
    <property type="protein sequence ID" value="SVC30975.1"/>
    <property type="molecule type" value="Genomic_DNA"/>
</dbReference>
<name>A0A382L581_9ZZZZ</name>
<protein>
    <submittedName>
        <fullName evidence="1">Uncharacterized protein</fullName>
    </submittedName>
</protein>
<reference evidence="1" key="1">
    <citation type="submission" date="2018-05" db="EMBL/GenBank/DDBJ databases">
        <authorList>
            <person name="Lanie J.A."/>
            <person name="Ng W.-L."/>
            <person name="Kazmierczak K.M."/>
            <person name="Andrzejewski T.M."/>
            <person name="Davidsen T.M."/>
            <person name="Wayne K.J."/>
            <person name="Tettelin H."/>
            <person name="Glass J.I."/>
            <person name="Rusch D."/>
            <person name="Podicherti R."/>
            <person name="Tsui H.-C.T."/>
            <person name="Winkler M.E."/>
        </authorList>
    </citation>
    <scope>NUCLEOTIDE SEQUENCE</scope>
</reference>
<evidence type="ECO:0000313" key="1">
    <source>
        <dbReference type="EMBL" id="SVC30975.1"/>
    </source>
</evidence>
<accession>A0A382L581</accession>
<dbReference type="AlphaFoldDB" id="A0A382L581"/>